<dbReference type="GO" id="GO:0019544">
    <property type="term" value="P:L-arginine catabolic process to L-glutamate"/>
    <property type="evidence" value="ECO:0007669"/>
    <property type="project" value="InterPro"/>
</dbReference>
<evidence type="ECO:0000313" key="9">
    <source>
        <dbReference type="Proteomes" id="UP000196531"/>
    </source>
</evidence>
<evidence type="ECO:0000256" key="5">
    <source>
        <dbReference type="ARBA" id="ARBA00022833"/>
    </source>
</evidence>
<reference evidence="9" key="1">
    <citation type="journal article" date="2017" name="Proc. Natl. Acad. Sci. U.S.A.">
        <title>Simulation of Deepwater Horizon oil plume reveals substrate specialization within a complex community of hydrocarbon-degraders.</title>
        <authorList>
            <person name="Hu P."/>
            <person name="Dubinsky E.A."/>
            <person name="Probst A.J."/>
            <person name="Wang J."/>
            <person name="Sieber C.M.K."/>
            <person name="Tom L.M."/>
            <person name="Gardinali P."/>
            <person name="Banfield J.F."/>
            <person name="Atlas R.M."/>
            <person name="Andersen G.L."/>
        </authorList>
    </citation>
    <scope>NUCLEOTIDE SEQUENCE [LARGE SCALE GENOMIC DNA]</scope>
</reference>
<comment type="cofactor">
    <cofactor evidence="1">
        <name>Zn(2+)</name>
        <dbReference type="ChEBI" id="CHEBI:29105"/>
    </cofactor>
</comment>
<organism evidence="8 9">
    <name type="scientific">Halobacteriovorax marinus</name>
    <dbReference type="NCBI Taxonomy" id="97084"/>
    <lineage>
        <taxon>Bacteria</taxon>
        <taxon>Pseudomonadati</taxon>
        <taxon>Bdellovibrionota</taxon>
        <taxon>Bacteriovoracia</taxon>
        <taxon>Bacteriovoracales</taxon>
        <taxon>Halobacteriovoraceae</taxon>
        <taxon>Halobacteriovorax</taxon>
    </lineage>
</organism>
<evidence type="ECO:0000259" key="7">
    <source>
        <dbReference type="Pfam" id="PF24827"/>
    </source>
</evidence>
<comment type="caution">
    <text evidence="8">The sequence shown here is derived from an EMBL/GenBank/DDBJ whole genome shotgun (WGS) entry which is preliminary data.</text>
</comment>
<evidence type="ECO:0000256" key="2">
    <source>
        <dbReference type="ARBA" id="ARBA00022503"/>
    </source>
</evidence>
<dbReference type="HAMAP" id="MF_00767">
    <property type="entry name" value="Arg_catab_AstE"/>
    <property type="match status" value="1"/>
</dbReference>
<dbReference type="PANTHER" id="PTHR15162:SF7">
    <property type="entry name" value="SUCCINYLGLUTAMATE DESUCCINYLASE"/>
    <property type="match status" value="1"/>
</dbReference>
<dbReference type="CDD" id="cd03855">
    <property type="entry name" value="M14_ASTE"/>
    <property type="match status" value="1"/>
</dbReference>
<evidence type="ECO:0000256" key="3">
    <source>
        <dbReference type="ARBA" id="ARBA00022723"/>
    </source>
</evidence>
<keyword evidence="4" id="KW-0378">Hydrolase</keyword>
<dbReference type="SUPFAM" id="SSF53187">
    <property type="entry name" value="Zn-dependent exopeptidases"/>
    <property type="match status" value="1"/>
</dbReference>
<dbReference type="GO" id="GO:0019545">
    <property type="term" value="P:L-arginine catabolic process to succinate"/>
    <property type="evidence" value="ECO:0007669"/>
    <property type="project" value="UniProtKB-UniPathway"/>
</dbReference>
<dbReference type="InterPro" id="IPR055438">
    <property type="entry name" value="AstE_AspA_cat"/>
</dbReference>
<dbReference type="GO" id="GO:0016788">
    <property type="term" value="F:hydrolase activity, acting on ester bonds"/>
    <property type="evidence" value="ECO:0007669"/>
    <property type="project" value="InterPro"/>
</dbReference>
<dbReference type="AlphaFoldDB" id="A0A1Y5F8W6"/>
<feature type="domain" description="Succinylglutamate desuccinylase/Aspartoacylase catalytic" evidence="7">
    <location>
        <begin position="60"/>
        <end position="249"/>
    </location>
</feature>
<dbReference type="InterPro" id="IPR050178">
    <property type="entry name" value="AspA/AstE_fam"/>
</dbReference>
<dbReference type="GO" id="GO:0009017">
    <property type="term" value="F:succinylglutamate desuccinylase activity"/>
    <property type="evidence" value="ECO:0007669"/>
    <property type="project" value="InterPro"/>
</dbReference>
<dbReference type="Proteomes" id="UP000196531">
    <property type="component" value="Unassembled WGS sequence"/>
</dbReference>
<evidence type="ECO:0000313" key="8">
    <source>
        <dbReference type="EMBL" id="OUR97323.1"/>
    </source>
</evidence>
<dbReference type="InterPro" id="IPR016681">
    <property type="entry name" value="SuccinylGlu_desuccinylase"/>
</dbReference>
<sequence>MELQLQEEGRPVITDFLTWTRENEYSIKESFLWSETETLKMFVHDTGILEVIPKVATDEQIVYSAGIHGNETAPLEILNDIISDIHTGKQPSVHHSLFIFGNPKAMNLGKRFVDENLNRLFARSLEDKPDNYDVRRAKVIIKHLETFYSDDSKKTHYDLHTAIRSSQLEKFAMYPFAPDEEIHMDQLYFLADSGIQAVIFGHSPATTFSYHSKSLFKAKSFTLELGRVKGFGENDRTRFTKIENSLRKILAGDYAPKKSIEGLKTFKIDFEILRTKEDFTFSFSESVPNFTQFEKDQLIATDGEELILAQTSDQRVLFPNTKVKIGERAAVIIGPKRLP</sequence>
<accession>A0A1Y5F8W6</accession>
<evidence type="ECO:0000256" key="1">
    <source>
        <dbReference type="ARBA" id="ARBA00001947"/>
    </source>
</evidence>
<name>A0A1Y5F8W6_9BACT</name>
<dbReference type="NCBIfam" id="NF003706">
    <property type="entry name" value="PRK05324.1"/>
    <property type="match status" value="1"/>
</dbReference>
<dbReference type="Pfam" id="PF04952">
    <property type="entry name" value="AstE_AspA_hybrid"/>
    <property type="match status" value="1"/>
</dbReference>
<dbReference type="PANTHER" id="PTHR15162">
    <property type="entry name" value="ASPARTOACYLASE"/>
    <property type="match status" value="1"/>
</dbReference>
<dbReference type="UniPathway" id="UPA00185">
    <property type="reaction ID" value="UER00283"/>
</dbReference>
<dbReference type="GO" id="GO:0008270">
    <property type="term" value="F:zinc ion binding"/>
    <property type="evidence" value="ECO:0007669"/>
    <property type="project" value="InterPro"/>
</dbReference>
<proteinExistence type="inferred from homology"/>
<evidence type="ECO:0000256" key="4">
    <source>
        <dbReference type="ARBA" id="ARBA00022801"/>
    </source>
</evidence>
<keyword evidence="5" id="KW-0862">Zinc</keyword>
<dbReference type="Pfam" id="PF24827">
    <property type="entry name" value="AstE_AspA_cat"/>
    <property type="match status" value="1"/>
</dbReference>
<evidence type="ECO:0000259" key="6">
    <source>
        <dbReference type="Pfam" id="PF04952"/>
    </source>
</evidence>
<feature type="domain" description="AstE/AspA barrel-sandwich hybrid" evidence="6">
    <location>
        <begin position="263"/>
        <end position="335"/>
    </location>
</feature>
<keyword evidence="2" id="KW-0056">Arginine metabolism</keyword>
<keyword evidence="3" id="KW-0479">Metal-binding</keyword>
<dbReference type="Gene3D" id="3.40.630.10">
    <property type="entry name" value="Zn peptidases"/>
    <property type="match status" value="1"/>
</dbReference>
<dbReference type="EMBL" id="MAAO01000006">
    <property type="protein sequence ID" value="OUR97323.1"/>
    <property type="molecule type" value="Genomic_DNA"/>
</dbReference>
<gene>
    <name evidence="8" type="ORF">A9Q84_13445</name>
</gene>
<protein>
    <submittedName>
        <fullName evidence="8">Uncharacterized protein</fullName>
    </submittedName>
</protein>
<dbReference type="InterPro" id="IPR007036">
    <property type="entry name" value="Aste_AspA_hybrid_dom"/>
</dbReference>